<dbReference type="PIRSF" id="PIRSF000018">
    <property type="entry name" value="Mb_ADH_cyt_c"/>
    <property type="match status" value="1"/>
</dbReference>
<feature type="domain" description="Cytochrome c" evidence="4">
    <location>
        <begin position="45"/>
        <end position="148"/>
    </location>
</feature>
<keyword evidence="2 3" id="KW-0408">Iron</keyword>
<evidence type="ECO:0000256" key="1">
    <source>
        <dbReference type="ARBA" id="ARBA00022723"/>
    </source>
</evidence>
<name>A0ABS6NP06_9BURK</name>
<evidence type="ECO:0000256" key="3">
    <source>
        <dbReference type="PROSITE-ProRule" id="PRU00433"/>
    </source>
</evidence>
<organism evidence="5 6">
    <name type="scientific">Advenella alkanexedens</name>
    <dbReference type="NCBI Taxonomy" id="1481665"/>
    <lineage>
        <taxon>Bacteria</taxon>
        <taxon>Pseudomonadati</taxon>
        <taxon>Pseudomonadota</taxon>
        <taxon>Betaproteobacteria</taxon>
        <taxon>Burkholderiales</taxon>
        <taxon>Alcaligenaceae</taxon>
    </lineage>
</organism>
<dbReference type="EMBL" id="JAHSPR010000005">
    <property type="protein sequence ID" value="MBV4397372.1"/>
    <property type="molecule type" value="Genomic_DNA"/>
</dbReference>
<dbReference type="RefSeq" id="WP_217735108.1">
    <property type="nucleotide sequence ID" value="NZ_JAHSPR010000005.1"/>
</dbReference>
<dbReference type="PROSITE" id="PS51007">
    <property type="entry name" value="CYTC"/>
    <property type="match status" value="3"/>
</dbReference>
<feature type="domain" description="Cytochrome c" evidence="4">
    <location>
        <begin position="321"/>
        <end position="411"/>
    </location>
</feature>
<dbReference type="InterPro" id="IPR009056">
    <property type="entry name" value="Cyt_c-like_dom"/>
</dbReference>
<keyword evidence="6" id="KW-1185">Reference proteome</keyword>
<sequence length="431" mass="46558">MLRKIILAMILIVAVVCIAILLGTFRSTSVAPGVDTPLSAEKMQQLIPRGRELAMAGDCFGCHSQPEGPKAAGGVAIDTPFGTLYSTNITPDPIHGIGKYTRADFHRVLRDGLAPDNRNLYPAMPYIFTHITTPEDIDALYAYFMSIPPIAVANKSNSGVFSLPVRPFMNFWNLLNFPDRSVPEHPGRSDQWLRGAYLVQGVGHCASCHTPQNFMMGVDFSRDFQGGEINGWAIPNITPNALAKHGFDVPTLTQYLSTGIAPQGTSFADMQTVTHFSTSAMDINDVQAIAVYLLTGPDGKIVPASAPPQPLAQAEHPTPESEMAIGKRTYLAACAGCHGSNGEGIPNVTPAMHGNATLAMESARDLIRVVLNGIPTRTFTGNQRMYAMPPFAHELDDKEIADLATWMRAEWGGQATAVNVEEVQKISRAVD</sequence>
<evidence type="ECO:0000313" key="5">
    <source>
        <dbReference type="EMBL" id="MBV4397372.1"/>
    </source>
</evidence>
<dbReference type="Proteomes" id="UP000722165">
    <property type="component" value="Unassembled WGS sequence"/>
</dbReference>
<dbReference type="InterPro" id="IPR051459">
    <property type="entry name" value="Cytochrome_c-type_DH"/>
</dbReference>
<evidence type="ECO:0000313" key="6">
    <source>
        <dbReference type="Proteomes" id="UP000722165"/>
    </source>
</evidence>
<feature type="domain" description="Cytochrome c" evidence="4">
    <location>
        <begin position="190"/>
        <end position="297"/>
    </location>
</feature>
<gene>
    <name evidence="5" type="ORF">KU392_08925</name>
</gene>
<accession>A0ABS6NP06</accession>
<evidence type="ECO:0000256" key="2">
    <source>
        <dbReference type="ARBA" id="ARBA00023004"/>
    </source>
</evidence>
<dbReference type="PANTHER" id="PTHR35008:SF4">
    <property type="entry name" value="BLL4482 PROTEIN"/>
    <property type="match status" value="1"/>
</dbReference>
<comment type="caution">
    <text evidence="5">The sequence shown here is derived from an EMBL/GenBank/DDBJ whole genome shotgun (WGS) entry which is preliminary data.</text>
</comment>
<keyword evidence="1 3" id="KW-0479">Metal-binding</keyword>
<evidence type="ECO:0000259" key="4">
    <source>
        <dbReference type="PROSITE" id="PS51007"/>
    </source>
</evidence>
<protein>
    <submittedName>
        <fullName evidence="5">Cytochrome c</fullName>
    </submittedName>
</protein>
<proteinExistence type="predicted"/>
<dbReference type="PANTHER" id="PTHR35008">
    <property type="entry name" value="BLL4482 PROTEIN-RELATED"/>
    <property type="match status" value="1"/>
</dbReference>
<keyword evidence="3" id="KW-0349">Heme</keyword>
<reference evidence="5 6" key="1">
    <citation type="submission" date="2021-06" db="EMBL/GenBank/DDBJ databases">
        <authorList>
            <person name="Lu T."/>
            <person name="Wang Q."/>
            <person name="Han X."/>
        </authorList>
    </citation>
    <scope>NUCLEOTIDE SEQUENCE [LARGE SCALE GENOMIC DNA]</scope>
    <source>
        <strain evidence="5 6">LAM0050</strain>
    </source>
</reference>
<dbReference type="Pfam" id="PF00034">
    <property type="entry name" value="Cytochrom_C"/>
    <property type="match status" value="2"/>
</dbReference>
<dbReference type="InterPro" id="IPR014353">
    <property type="entry name" value="Membr-bd_ADH_cyt_c"/>
</dbReference>